<comment type="caution">
    <text evidence="5">The sequence shown here is derived from an EMBL/GenBank/DDBJ whole genome shotgun (WGS) entry which is preliminary data.</text>
</comment>
<evidence type="ECO:0000256" key="2">
    <source>
        <dbReference type="ARBA" id="ARBA00011915"/>
    </source>
</evidence>
<dbReference type="Pfam" id="PF16113">
    <property type="entry name" value="ECH_2"/>
    <property type="match status" value="1"/>
</dbReference>
<dbReference type="GO" id="GO:0003860">
    <property type="term" value="F:3-hydroxyisobutyryl-CoA hydrolase activity"/>
    <property type="evidence" value="ECO:0007669"/>
    <property type="project" value="UniProtKB-EC"/>
</dbReference>
<dbReference type="EC" id="3.1.2.4" evidence="2"/>
<sequence length="345" mass="36604">MSDIFLRKVGRAGRVTLTRQKALNALSYEMCKALDAALVAWADDPEVALVVIDAEGDRAFCAGGDIAELYAEGTAGNVAYGQEFWRDEYRMNARIGAYPKPVVTLVQGFCMGGGVGVACHASHRIAGESAQIAMPECAIGLVPDVGGSALLRHGPGRLGCYLGATGTRMGPADAIYAGFADHFVPEADWPALIAALERSGEIAVLPPFLKAPEPGTLPGQQADIDRHFASADLAVIEASLAAKDCAFARDTLKALHRGAPLAVATTLAMQHRLPADVALPVALEMEYRVTHRAQEMTDFLEGIRAMVIDKDRKPRWRHGSGAEVTAAEVDALLAPLGAETLTFTE</sequence>
<dbReference type="Proteomes" id="UP000244224">
    <property type="component" value="Unassembled WGS sequence"/>
</dbReference>
<dbReference type="Gene3D" id="3.90.226.10">
    <property type="entry name" value="2-enoyl-CoA Hydratase, Chain A, domain 1"/>
    <property type="match status" value="1"/>
</dbReference>
<keyword evidence="6" id="KW-1185">Reference proteome</keyword>
<dbReference type="EMBL" id="QBKP01000001">
    <property type="protein sequence ID" value="PTX53339.1"/>
    <property type="molecule type" value="Genomic_DNA"/>
</dbReference>
<evidence type="ECO:0000313" key="6">
    <source>
        <dbReference type="Proteomes" id="UP000244224"/>
    </source>
</evidence>
<protein>
    <recommendedName>
        <fullName evidence="2">3-hydroxyisobutyryl-CoA hydrolase</fullName>
        <ecNumber evidence="2">3.1.2.4</ecNumber>
    </recommendedName>
</protein>
<evidence type="ECO:0000256" key="3">
    <source>
        <dbReference type="ARBA" id="ARBA00022801"/>
    </source>
</evidence>
<dbReference type="OrthoDB" id="9790967at2"/>
<dbReference type="InterPro" id="IPR032259">
    <property type="entry name" value="HIBYL-CoA-H"/>
</dbReference>
<reference evidence="5 6" key="1">
    <citation type="submission" date="2018-04" db="EMBL/GenBank/DDBJ databases">
        <title>Genomic Encyclopedia of Archaeal and Bacterial Type Strains, Phase II (KMG-II): from individual species to whole genera.</title>
        <authorList>
            <person name="Goeker M."/>
        </authorList>
    </citation>
    <scope>NUCLEOTIDE SEQUENCE [LARGE SCALE GENOMIC DNA]</scope>
    <source>
        <strain evidence="5 6">DSM 21823</strain>
    </source>
</reference>
<dbReference type="CDD" id="cd06558">
    <property type="entry name" value="crotonase-like"/>
    <property type="match status" value="1"/>
</dbReference>
<dbReference type="GO" id="GO:0005829">
    <property type="term" value="C:cytosol"/>
    <property type="evidence" value="ECO:0007669"/>
    <property type="project" value="TreeGrafter"/>
</dbReference>
<dbReference type="PANTHER" id="PTHR43176">
    <property type="entry name" value="3-HYDROXYISOBUTYRYL-COA HYDROLASE-RELATED"/>
    <property type="match status" value="1"/>
</dbReference>
<evidence type="ECO:0000256" key="1">
    <source>
        <dbReference type="ARBA" id="ARBA00001709"/>
    </source>
</evidence>
<keyword evidence="3" id="KW-0378">Hydrolase</keyword>
<gene>
    <name evidence="5" type="ORF">C8N34_101254</name>
</gene>
<proteinExistence type="predicted"/>
<dbReference type="SUPFAM" id="SSF52096">
    <property type="entry name" value="ClpP/crotonase"/>
    <property type="match status" value="1"/>
</dbReference>
<dbReference type="InterPro" id="IPR029045">
    <property type="entry name" value="ClpP/crotonase-like_dom_sf"/>
</dbReference>
<dbReference type="GO" id="GO:0006574">
    <property type="term" value="P:L-valine catabolic process"/>
    <property type="evidence" value="ECO:0007669"/>
    <property type="project" value="TreeGrafter"/>
</dbReference>
<comment type="catalytic activity">
    <reaction evidence="1">
        <text>3-hydroxy-2-methylpropanoyl-CoA + H2O = 3-hydroxy-2-methylpropanoate + CoA + H(+)</text>
        <dbReference type="Rhea" id="RHEA:20888"/>
        <dbReference type="ChEBI" id="CHEBI:11805"/>
        <dbReference type="ChEBI" id="CHEBI:15377"/>
        <dbReference type="ChEBI" id="CHEBI:15378"/>
        <dbReference type="ChEBI" id="CHEBI:57287"/>
        <dbReference type="ChEBI" id="CHEBI:57340"/>
        <dbReference type="EC" id="3.1.2.4"/>
    </reaction>
</comment>
<dbReference type="NCBIfam" id="NF004127">
    <property type="entry name" value="PRK05617.1"/>
    <property type="match status" value="1"/>
</dbReference>
<dbReference type="InterPro" id="IPR045004">
    <property type="entry name" value="ECH_dom"/>
</dbReference>
<accession>A0A2T6BB92</accession>
<evidence type="ECO:0000313" key="5">
    <source>
        <dbReference type="EMBL" id="PTX53339.1"/>
    </source>
</evidence>
<organism evidence="5 6">
    <name type="scientific">Gemmobacter caeni</name>
    <dbReference type="NCBI Taxonomy" id="589035"/>
    <lineage>
        <taxon>Bacteria</taxon>
        <taxon>Pseudomonadati</taxon>
        <taxon>Pseudomonadota</taxon>
        <taxon>Alphaproteobacteria</taxon>
        <taxon>Rhodobacterales</taxon>
        <taxon>Paracoccaceae</taxon>
        <taxon>Gemmobacter</taxon>
    </lineage>
</organism>
<feature type="domain" description="Enoyl-CoA hydratase/isomerase" evidence="4">
    <location>
        <begin position="13"/>
        <end position="332"/>
    </location>
</feature>
<dbReference type="AlphaFoldDB" id="A0A2T6BB92"/>
<dbReference type="PANTHER" id="PTHR43176:SF3">
    <property type="entry name" value="3-HYDROXYISOBUTYRYL-COA HYDROLASE, MITOCHONDRIAL"/>
    <property type="match status" value="1"/>
</dbReference>
<evidence type="ECO:0000259" key="4">
    <source>
        <dbReference type="Pfam" id="PF16113"/>
    </source>
</evidence>
<dbReference type="RefSeq" id="WP_054303380.1">
    <property type="nucleotide sequence ID" value="NZ_QBKP01000001.1"/>
</dbReference>
<name>A0A2T6BB92_9RHOB</name>